<comment type="caution">
    <text evidence="1">The sequence shown here is derived from an EMBL/GenBank/DDBJ whole genome shotgun (WGS) entry which is preliminary data.</text>
</comment>
<proteinExistence type="predicted"/>
<evidence type="ECO:0000313" key="2">
    <source>
        <dbReference type="Proteomes" id="UP000186922"/>
    </source>
</evidence>
<reference evidence="1 2" key="1">
    <citation type="journal article" date="2016" name="Nat. Commun.">
        <title>Extremotolerant tardigrade genome and improved radiotolerance of human cultured cells by tardigrade-unique protein.</title>
        <authorList>
            <person name="Hashimoto T."/>
            <person name="Horikawa D.D."/>
            <person name="Saito Y."/>
            <person name="Kuwahara H."/>
            <person name="Kozuka-Hata H."/>
            <person name="Shin-I T."/>
            <person name="Minakuchi Y."/>
            <person name="Ohishi K."/>
            <person name="Motoyama A."/>
            <person name="Aizu T."/>
            <person name="Enomoto A."/>
            <person name="Kondo K."/>
            <person name="Tanaka S."/>
            <person name="Hara Y."/>
            <person name="Koshikawa S."/>
            <person name="Sagara H."/>
            <person name="Miura T."/>
            <person name="Yokobori S."/>
            <person name="Miyagawa K."/>
            <person name="Suzuki Y."/>
            <person name="Kubo T."/>
            <person name="Oyama M."/>
            <person name="Kohara Y."/>
            <person name="Fujiyama A."/>
            <person name="Arakawa K."/>
            <person name="Katayama T."/>
            <person name="Toyoda A."/>
            <person name="Kunieda T."/>
        </authorList>
    </citation>
    <scope>NUCLEOTIDE SEQUENCE [LARGE SCALE GENOMIC DNA]</scope>
    <source>
        <strain evidence="1 2">YOKOZUNA-1</strain>
    </source>
</reference>
<gene>
    <name evidence="1" type="primary">RvY_12893-1</name>
    <name evidence="1" type="synonym">RvY_12893.1</name>
    <name evidence="1" type="ORF">RvY_12893</name>
</gene>
<keyword evidence="2" id="KW-1185">Reference proteome</keyword>
<accession>A0A1D1VRF4</accession>
<organism evidence="1 2">
    <name type="scientific">Ramazzottius varieornatus</name>
    <name type="common">Water bear</name>
    <name type="synonym">Tardigrade</name>
    <dbReference type="NCBI Taxonomy" id="947166"/>
    <lineage>
        <taxon>Eukaryota</taxon>
        <taxon>Metazoa</taxon>
        <taxon>Ecdysozoa</taxon>
        <taxon>Tardigrada</taxon>
        <taxon>Eutardigrada</taxon>
        <taxon>Parachela</taxon>
        <taxon>Hypsibioidea</taxon>
        <taxon>Ramazzottiidae</taxon>
        <taxon>Ramazzottius</taxon>
    </lineage>
</organism>
<dbReference type="AlphaFoldDB" id="A0A1D1VRF4"/>
<sequence length="59" mass="6636">MGDDIMDPLCQVVVAEGQKLREEEARTPLSFVPNFYIGGDLACGCPSSLKWKKDREFFP</sequence>
<protein>
    <submittedName>
        <fullName evidence="1">Uncharacterized protein</fullName>
    </submittedName>
</protein>
<dbReference type="Proteomes" id="UP000186922">
    <property type="component" value="Unassembled WGS sequence"/>
</dbReference>
<evidence type="ECO:0000313" key="1">
    <source>
        <dbReference type="EMBL" id="GAV02308.1"/>
    </source>
</evidence>
<name>A0A1D1VRF4_RAMVA</name>
<dbReference type="EMBL" id="BDGG01000008">
    <property type="protein sequence ID" value="GAV02308.1"/>
    <property type="molecule type" value="Genomic_DNA"/>
</dbReference>